<dbReference type="InterPro" id="IPR052747">
    <property type="entry name" value="TA_system_RelE_toxin"/>
</dbReference>
<proteinExistence type="predicted"/>
<comment type="caution">
    <text evidence="2">The sequence shown here is derived from an EMBL/GenBank/DDBJ whole genome shotgun (WGS) entry which is preliminary data.</text>
</comment>
<keyword evidence="1" id="KW-1277">Toxin-antitoxin system</keyword>
<evidence type="ECO:0000313" key="2">
    <source>
        <dbReference type="EMBL" id="OGB90513.1"/>
    </source>
</evidence>
<organism evidence="2 3">
    <name type="scientific">candidate division WOR-1 bacterium RIFCSPHIGHO2_01_FULL_53_15</name>
    <dbReference type="NCBI Taxonomy" id="1802564"/>
    <lineage>
        <taxon>Bacteria</taxon>
        <taxon>Bacillati</taxon>
        <taxon>Saganbacteria</taxon>
    </lineage>
</organism>
<reference evidence="2 3" key="1">
    <citation type="journal article" date="2016" name="Nat. Commun.">
        <title>Thousands of microbial genomes shed light on interconnected biogeochemical processes in an aquifer system.</title>
        <authorList>
            <person name="Anantharaman K."/>
            <person name="Brown C.T."/>
            <person name="Hug L.A."/>
            <person name="Sharon I."/>
            <person name="Castelle C.J."/>
            <person name="Probst A.J."/>
            <person name="Thomas B.C."/>
            <person name="Singh A."/>
            <person name="Wilkins M.J."/>
            <person name="Karaoz U."/>
            <person name="Brodie E.L."/>
            <person name="Williams K.H."/>
            <person name="Hubbard S.S."/>
            <person name="Banfield J.F."/>
        </authorList>
    </citation>
    <scope>NUCLEOTIDE SEQUENCE [LARGE SCALE GENOMIC DNA]</scope>
</reference>
<accession>A0A1F4Q3C1</accession>
<evidence type="ECO:0000256" key="1">
    <source>
        <dbReference type="ARBA" id="ARBA00022649"/>
    </source>
</evidence>
<dbReference type="PANTHER" id="PTHR38813:SF1">
    <property type="entry name" value="TOXIN RELE1-RELATED"/>
    <property type="match status" value="1"/>
</dbReference>
<sequence length="96" mass="11211">MTNTAETKSDKYTVKIASRRVEKELDTLPQKEYNRISAKIKALSNDPRPQGVKKIGDRVHRIRIGDYRVIFSVFDKEKLILINKVALRSEKTYKNF</sequence>
<dbReference type="InterPro" id="IPR035093">
    <property type="entry name" value="RelE/ParE_toxin_dom_sf"/>
</dbReference>
<dbReference type="Gene3D" id="3.30.2310.20">
    <property type="entry name" value="RelE-like"/>
    <property type="match status" value="1"/>
</dbReference>
<dbReference type="InterPro" id="IPR007712">
    <property type="entry name" value="RelE/ParE_toxin"/>
</dbReference>
<dbReference type="Pfam" id="PF05016">
    <property type="entry name" value="ParE_toxin"/>
    <property type="match status" value="1"/>
</dbReference>
<dbReference type="SUPFAM" id="SSF143011">
    <property type="entry name" value="RelE-like"/>
    <property type="match status" value="1"/>
</dbReference>
<protein>
    <recommendedName>
        <fullName evidence="4">Addiction module toxin RelE</fullName>
    </recommendedName>
</protein>
<evidence type="ECO:0008006" key="4">
    <source>
        <dbReference type="Google" id="ProtNLM"/>
    </source>
</evidence>
<name>A0A1F4Q3C1_UNCSA</name>
<dbReference type="PANTHER" id="PTHR38813">
    <property type="match status" value="1"/>
</dbReference>
<dbReference type="AlphaFoldDB" id="A0A1F4Q3C1"/>
<evidence type="ECO:0000313" key="3">
    <source>
        <dbReference type="Proteomes" id="UP000178724"/>
    </source>
</evidence>
<gene>
    <name evidence="2" type="ORF">A2625_03075</name>
</gene>
<dbReference type="EMBL" id="METM01000007">
    <property type="protein sequence ID" value="OGB90513.1"/>
    <property type="molecule type" value="Genomic_DNA"/>
</dbReference>
<dbReference type="Proteomes" id="UP000178724">
    <property type="component" value="Unassembled WGS sequence"/>
</dbReference>